<reference evidence="7 8" key="1">
    <citation type="journal article" date="2015" name="Genome Announc.">
        <title>Expanding the biotechnology potential of lactobacilli through comparative genomics of 213 strains and associated genera.</title>
        <authorList>
            <person name="Sun Z."/>
            <person name="Harris H.M."/>
            <person name="McCann A."/>
            <person name="Guo C."/>
            <person name="Argimon S."/>
            <person name="Zhang W."/>
            <person name="Yang X."/>
            <person name="Jeffery I.B."/>
            <person name="Cooney J.C."/>
            <person name="Kagawa T.F."/>
            <person name="Liu W."/>
            <person name="Song Y."/>
            <person name="Salvetti E."/>
            <person name="Wrobel A."/>
            <person name="Rasinkangas P."/>
            <person name="Parkhill J."/>
            <person name="Rea M.C."/>
            <person name="O'Sullivan O."/>
            <person name="Ritari J."/>
            <person name="Douillard F.P."/>
            <person name="Paul Ross R."/>
            <person name="Yang R."/>
            <person name="Briner A.E."/>
            <person name="Felis G.E."/>
            <person name="de Vos W.M."/>
            <person name="Barrangou R."/>
            <person name="Klaenhammer T.R."/>
            <person name="Caufield P.W."/>
            <person name="Cui Y."/>
            <person name="Zhang H."/>
            <person name="O'Toole P.W."/>
        </authorList>
    </citation>
    <scope>NUCLEOTIDE SEQUENCE [LARGE SCALE GENOMIC DNA]</scope>
    <source>
        <strain evidence="7 8">DSM 5007</strain>
    </source>
</reference>
<dbReference type="AlphaFoldDB" id="A0A0R1VTF6"/>
<keyword evidence="5" id="KW-0598">Phosphotransferase system</keyword>
<keyword evidence="1" id="KW-0813">Transport</keyword>
<dbReference type="InterPro" id="IPR004715">
    <property type="entry name" value="PTS_IIA_fruc"/>
</dbReference>
<accession>A0A0R1VTF6</accession>
<dbReference type="GO" id="GO:0009401">
    <property type="term" value="P:phosphoenolpyruvate-dependent sugar phosphotransferase system"/>
    <property type="evidence" value="ECO:0007669"/>
    <property type="project" value="UniProtKB-KW"/>
</dbReference>
<dbReference type="PANTHER" id="PTHR47738">
    <property type="entry name" value="PTS SYSTEM FRUCTOSE-LIKE EIIA COMPONENT-RELATED"/>
    <property type="match status" value="1"/>
</dbReference>
<dbReference type="PANTHER" id="PTHR47738:SF2">
    <property type="entry name" value="PTS SYSTEM FRUCTOSE-LIKE EIIA COMPONENT"/>
    <property type="match status" value="1"/>
</dbReference>
<organism evidence="7 8">
    <name type="scientific">Paucilactobacillus suebicus DSM 5007 = KCTC 3549</name>
    <dbReference type="NCBI Taxonomy" id="1423807"/>
    <lineage>
        <taxon>Bacteria</taxon>
        <taxon>Bacillati</taxon>
        <taxon>Bacillota</taxon>
        <taxon>Bacilli</taxon>
        <taxon>Lactobacillales</taxon>
        <taxon>Lactobacillaceae</taxon>
        <taxon>Paucilactobacillus</taxon>
    </lineage>
</organism>
<proteinExistence type="predicted"/>
<dbReference type="InterPro" id="IPR002178">
    <property type="entry name" value="PTS_EIIA_type-2_dom"/>
</dbReference>
<dbReference type="InterPro" id="IPR051541">
    <property type="entry name" value="PTS_SugarTrans_NitroReg"/>
</dbReference>
<evidence type="ECO:0000313" key="7">
    <source>
        <dbReference type="EMBL" id="KRM09057.1"/>
    </source>
</evidence>
<keyword evidence="4" id="KW-0808">Transferase</keyword>
<dbReference type="GO" id="GO:0016020">
    <property type="term" value="C:membrane"/>
    <property type="evidence" value="ECO:0007669"/>
    <property type="project" value="InterPro"/>
</dbReference>
<dbReference type="PROSITE" id="PS51094">
    <property type="entry name" value="PTS_EIIA_TYPE_2"/>
    <property type="match status" value="1"/>
</dbReference>
<dbReference type="Pfam" id="PF00359">
    <property type="entry name" value="PTS_EIIA_2"/>
    <property type="match status" value="1"/>
</dbReference>
<evidence type="ECO:0000259" key="6">
    <source>
        <dbReference type="PROSITE" id="PS51094"/>
    </source>
</evidence>
<dbReference type="CDD" id="cd00211">
    <property type="entry name" value="PTS_IIA_fru"/>
    <property type="match status" value="1"/>
</dbReference>
<dbReference type="EMBL" id="AZGF01000050">
    <property type="protein sequence ID" value="KRM09057.1"/>
    <property type="molecule type" value="Genomic_DNA"/>
</dbReference>
<protein>
    <submittedName>
        <fullName evidence="7">PTS system transporter subunit IIA</fullName>
    </submittedName>
</protein>
<evidence type="ECO:0000313" key="8">
    <source>
        <dbReference type="Proteomes" id="UP000051820"/>
    </source>
</evidence>
<keyword evidence="3" id="KW-0762">Sugar transport</keyword>
<dbReference type="Gene3D" id="3.40.930.10">
    <property type="entry name" value="Mannitol-specific EII, Chain A"/>
    <property type="match status" value="1"/>
</dbReference>
<keyword evidence="8" id="KW-1185">Reference proteome</keyword>
<dbReference type="Proteomes" id="UP000051820">
    <property type="component" value="Unassembled WGS sequence"/>
</dbReference>
<dbReference type="GO" id="GO:0008982">
    <property type="term" value="F:protein-N(PI)-phosphohistidine-sugar phosphotransferase activity"/>
    <property type="evidence" value="ECO:0007669"/>
    <property type="project" value="InterPro"/>
</dbReference>
<dbReference type="PATRIC" id="fig|1423807.3.peg.2091"/>
<evidence type="ECO:0000256" key="5">
    <source>
        <dbReference type="ARBA" id="ARBA00022683"/>
    </source>
</evidence>
<evidence type="ECO:0000256" key="2">
    <source>
        <dbReference type="ARBA" id="ARBA00022553"/>
    </source>
</evidence>
<name>A0A0R1VTF6_9LACO</name>
<gene>
    <name evidence="7" type="ORF">FD16_GL002039</name>
</gene>
<sequence>MKDMENVASFVNIVTAFDIDANSKEEAIEQVINKLSESGKLVDREKFQKDVFGREAELPTYIGYGFGLPHSQSDFVKKATIGIGKLRRPVVWTEDKEADFIFLIAVPHGGKENMHLKILANLARLLMHEDFREKLRSLPEKGVRELLRDSQNLS</sequence>
<keyword evidence="2" id="KW-0597">Phosphoprotein</keyword>
<comment type="caution">
    <text evidence="7">The sequence shown here is derived from an EMBL/GenBank/DDBJ whole genome shotgun (WGS) entry which is preliminary data.</text>
</comment>
<evidence type="ECO:0000256" key="3">
    <source>
        <dbReference type="ARBA" id="ARBA00022597"/>
    </source>
</evidence>
<evidence type="ECO:0000256" key="1">
    <source>
        <dbReference type="ARBA" id="ARBA00022448"/>
    </source>
</evidence>
<dbReference type="SUPFAM" id="SSF55804">
    <property type="entry name" value="Phoshotransferase/anion transport protein"/>
    <property type="match status" value="1"/>
</dbReference>
<dbReference type="eggNOG" id="COG1762">
    <property type="taxonomic scope" value="Bacteria"/>
</dbReference>
<dbReference type="InterPro" id="IPR016152">
    <property type="entry name" value="PTrfase/Anion_transptr"/>
</dbReference>
<feature type="domain" description="PTS EIIA type-2" evidence="6">
    <location>
        <begin position="8"/>
        <end position="150"/>
    </location>
</feature>
<dbReference type="STRING" id="1423807.FD16_GL002039"/>
<evidence type="ECO:0000256" key="4">
    <source>
        <dbReference type="ARBA" id="ARBA00022679"/>
    </source>
</evidence>
<dbReference type="NCBIfam" id="TIGR00848">
    <property type="entry name" value="fruA"/>
    <property type="match status" value="1"/>
</dbReference>